<organism evidence="1">
    <name type="scientific">Rattus norvegicus</name>
    <name type="common">Rat</name>
    <dbReference type="NCBI Taxonomy" id="10116"/>
    <lineage>
        <taxon>Eukaryota</taxon>
        <taxon>Metazoa</taxon>
        <taxon>Chordata</taxon>
        <taxon>Craniata</taxon>
        <taxon>Vertebrata</taxon>
        <taxon>Euteleostomi</taxon>
        <taxon>Mammalia</taxon>
        <taxon>Eutheria</taxon>
        <taxon>Euarchontoglires</taxon>
        <taxon>Glires</taxon>
        <taxon>Rodentia</taxon>
        <taxon>Myomorpha</taxon>
        <taxon>Muroidea</taxon>
        <taxon>Muridae</taxon>
        <taxon>Murinae</taxon>
        <taxon>Rattus</taxon>
    </lineage>
</organism>
<feature type="non-terminal residue" evidence="1">
    <location>
        <position position="73"/>
    </location>
</feature>
<sequence>DEPEDDGYFAPPKGPVFAPPYEPLPEGVKVPQPADGHKEDWKVEHINLHPELDGQEITVAWFAWAIDMTTEEY</sequence>
<dbReference type="EC" id="5.99.1.2" evidence="1"/>
<accession>Q7M0H8</accession>
<proteinExistence type="evidence at protein level"/>
<protein>
    <submittedName>
        <fullName evidence="1">DNA topoisomerase</fullName>
        <ecNumber evidence="1">5.99.1.2</ecNumber>
    </submittedName>
</protein>
<dbReference type="PIR" id="A27660">
    <property type="entry name" value="A27660"/>
</dbReference>
<name>Q7M0H8_RAT</name>
<evidence type="ECO:0000313" key="1">
    <source>
        <dbReference type="PIR" id="A27660"/>
    </source>
</evidence>
<feature type="non-terminal residue" evidence="1">
    <location>
        <position position="1"/>
    </location>
</feature>
<dbReference type="AlphaFoldDB" id="Q7M0H8"/>
<keyword id="KW-0903">Direct protein sequencing</keyword>
<reference evidence="1" key="1">
    <citation type="journal article" date="1988" name="Biochem. Biophys. Res. Commun.">
        <title>Partial amino acid sequence of rat topoisomerase I: comparison with the predicted sequences for the human and yeast enzymes.</title>
        <authorList>
            <person name="Durban E."/>
            <person name="Bramucci M."/>
            <person name="Cook R."/>
        </authorList>
    </citation>
    <scope>PROTEIN SEQUENCE</scope>
</reference>